<dbReference type="Gene3D" id="3.30.40.10">
    <property type="entry name" value="Zinc/RING finger domain, C3HC4 (zinc finger)"/>
    <property type="match status" value="1"/>
</dbReference>
<dbReference type="GO" id="GO:0033554">
    <property type="term" value="P:cellular response to stress"/>
    <property type="evidence" value="ECO:0007669"/>
    <property type="project" value="UniProtKB-ARBA"/>
</dbReference>
<dbReference type="CDD" id="cd23818">
    <property type="entry name" value="RWD_RNF25"/>
    <property type="match status" value="1"/>
</dbReference>
<dbReference type="Gene3D" id="3.10.110.10">
    <property type="entry name" value="Ubiquitin Conjugating Enzyme"/>
    <property type="match status" value="1"/>
</dbReference>
<dbReference type="PROSITE" id="PS50089">
    <property type="entry name" value="ZF_RING_2"/>
    <property type="match status" value="1"/>
</dbReference>
<dbReference type="InterPro" id="IPR001841">
    <property type="entry name" value="Znf_RING"/>
</dbReference>
<keyword evidence="2" id="KW-0862">Zinc</keyword>
<name>A0AAE0RM82_9BIVA</name>
<keyword evidence="8" id="KW-1185">Reference proteome</keyword>
<evidence type="ECO:0000313" key="7">
    <source>
        <dbReference type="EMBL" id="KAK3576128.1"/>
    </source>
</evidence>
<feature type="compositionally biased region" description="Basic and acidic residues" evidence="4">
    <location>
        <begin position="486"/>
        <end position="499"/>
    </location>
</feature>
<evidence type="ECO:0000256" key="1">
    <source>
        <dbReference type="ARBA" id="ARBA00022771"/>
    </source>
</evidence>
<dbReference type="AlphaFoldDB" id="A0AAE0RM82"/>
<sequence length="946" mass="109013">MAASSDRILTSCRTSGVLEELEVLEAIYMDDLKISRDESGLVQSMSLVLHPATGDDVHKKFVCMTLVIQIPEQYPNDLPTVTVRNPRGIGDEDIQSLLEVIDKRMEERKGESMLFEVIELAKESLTEGNIPRCSCVICMEHFQEGNSFTKTHCYHYFHHHCLARYVYHCQKAQEEEEIKKITLHNKKEETKVHCPVCREEITYEVLNLEKDFFNKMEEDEEEVHIQPSEELRKWQKDMDAIRQRQAERGGIIDVEANRNKFLLTEDDMRIMLPIQRELKENRERNDTLTDSIRTGRQTSDGHRRGRGRRTEGRRHGNRYRDREDFGYREYRGTRWDEDALVIERGRGRHLVVDSETYERNKGYKHDGRDKTSRKGDNVDKDNHRIKGDQKEEDVQSKQSQTQSSISSGMVDHETDKKFSCKKVEVNGLKEENDVAESYEKDGDDYEKDGDGSKYVDFFNLHEGRVTASEYQKENDIRTISSETQVELDREREDPDKYESEGESSNSVDQHVNCVSNQQEYHRNNCSMKDLKIENITINVESGKPLSGLKMQKKDRSPLQHERHNEEKPHSEQTLKDRSCSGFGRYDSEHRQKNRSYSGYSRGSKSRHIARNVLGEPFSRNSKGRSVLRDTNKMSAPADGKEMPLSRNGEEKSSLGDGKESITLGDVKDMPAFGDGKERSVLGQSEDNTNRPSSQHNSSNKNRPPSKFESGRKEPGERNELLNKSSSAYGRNEKGRFFSRRNKKGNSDHLSNYEEKRVPFKSEKDNAGHKMKVNAFKKDFDKVQTEDHIKNKDLSKENIKGERYASRKMGEKGLFLREKSGGTQFRQKSEVLTEDCDKKHGLHIESHVKESKILKHDMEAENNGRYDDSGEEGKVTLYPYCQVESGKSLANLIQESNDRLQGQDSIHQQKPPGFVLKLPPGISGQKEHGQINPIHQAHDSDQQTYTT</sequence>
<dbReference type="FunFam" id="3.30.40.10:FF:000215">
    <property type="entry name" value="E3 ubiquitin-protein ligase RNF25"/>
    <property type="match status" value="1"/>
</dbReference>
<feature type="compositionally biased region" description="Polar residues" evidence="4">
    <location>
        <begin position="288"/>
        <end position="298"/>
    </location>
</feature>
<evidence type="ECO:0000259" key="6">
    <source>
        <dbReference type="PROSITE" id="PS50908"/>
    </source>
</evidence>
<feature type="domain" description="RING-type" evidence="5">
    <location>
        <begin position="135"/>
        <end position="198"/>
    </location>
</feature>
<dbReference type="PANTHER" id="PTHR13198">
    <property type="entry name" value="RING FINGER PROTEIN 25"/>
    <property type="match status" value="1"/>
</dbReference>
<dbReference type="PANTHER" id="PTHR13198:SF4">
    <property type="entry name" value="E3 UBIQUITIN-PROTEIN LIGASE RNF25"/>
    <property type="match status" value="1"/>
</dbReference>
<feature type="compositionally biased region" description="Basic and acidic residues" evidence="4">
    <location>
        <begin position="638"/>
        <end position="659"/>
    </location>
</feature>
<proteinExistence type="predicted"/>
<feature type="compositionally biased region" description="Polar residues" evidence="4">
    <location>
        <begin position="897"/>
        <end position="907"/>
    </location>
</feature>
<reference evidence="7" key="2">
    <citation type="journal article" date="2021" name="Genome Biol. Evol.">
        <title>Developing a high-quality reference genome for a parasitic bivalve with doubly uniparental inheritance (Bivalvia: Unionida).</title>
        <authorList>
            <person name="Smith C.H."/>
        </authorList>
    </citation>
    <scope>NUCLEOTIDE SEQUENCE</scope>
    <source>
        <strain evidence="7">CHS0354</strain>
        <tissue evidence="7">Mantle</tissue>
    </source>
</reference>
<feature type="region of interest" description="Disordered" evidence="4">
    <location>
        <begin position="281"/>
        <end position="317"/>
    </location>
</feature>
<dbReference type="GO" id="GO:0009893">
    <property type="term" value="P:positive regulation of metabolic process"/>
    <property type="evidence" value="ECO:0007669"/>
    <property type="project" value="UniProtKB-ARBA"/>
</dbReference>
<feature type="compositionally biased region" description="Basic and acidic residues" evidence="4">
    <location>
        <begin position="360"/>
        <end position="395"/>
    </location>
</feature>
<reference evidence="7" key="1">
    <citation type="journal article" date="2021" name="Genome Biol. Evol.">
        <title>A High-Quality Reference Genome for a Parasitic Bivalve with Doubly Uniparental Inheritance (Bivalvia: Unionida).</title>
        <authorList>
            <person name="Smith C.H."/>
        </authorList>
    </citation>
    <scope>NUCLEOTIDE SEQUENCE</scope>
    <source>
        <strain evidence="7">CHS0354</strain>
    </source>
</reference>
<feature type="region of interest" description="Disordered" evidence="4">
    <location>
        <begin position="360"/>
        <end position="413"/>
    </location>
</feature>
<reference evidence="7" key="3">
    <citation type="submission" date="2023-05" db="EMBL/GenBank/DDBJ databases">
        <authorList>
            <person name="Smith C.H."/>
        </authorList>
    </citation>
    <scope>NUCLEOTIDE SEQUENCE</scope>
    <source>
        <strain evidence="7">CHS0354</strain>
        <tissue evidence="7">Mantle</tissue>
    </source>
</reference>
<feature type="compositionally biased region" description="Basic and acidic residues" evidence="4">
    <location>
        <begin position="708"/>
        <end position="720"/>
    </location>
</feature>
<dbReference type="GO" id="GO:0061630">
    <property type="term" value="F:ubiquitin protein ligase activity"/>
    <property type="evidence" value="ECO:0007669"/>
    <property type="project" value="InterPro"/>
</dbReference>
<feature type="compositionally biased region" description="Low complexity" evidence="4">
    <location>
        <begin position="396"/>
        <end position="407"/>
    </location>
</feature>
<dbReference type="Pfam" id="PF05773">
    <property type="entry name" value="RWD"/>
    <property type="match status" value="1"/>
</dbReference>
<feature type="compositionally biased region" description="Polar residues" evidence="4">
    <location>
        <begin position="681"/>
        <end position="702"/>
    </location>
</feature>
<dbReference type="InterPro" id="IPR006575">
    <property type="entry name" value="RWD_dom"/>
</dbReference>
<dbReference type="GO" id="GO:0016567">
    <property type="term" value="P:protein ubiquitination"/>
    <property type="evidence" value="ECO:0007669"/>
    <property type="project" value="TreeGrafter"/>
</dbReference>
<evidence type="ECO:0000256" key="3">
    <source>
        <dbReference type="PROSITE-ProRule" id="PRU00175"/>
    </source>
</evidence>
<dbReference type="FunFam" id="3.10.110.10:FF:000050">
    <property type="entry name" value="eIF-2-alpha kinase GCN2"/>
    <property type="match status" value="1"/>
</dbReference>
<dbReference type="PROSITE" id="PS50908">
    <property type="entry name" value="RWD"/>
    <property type="match status" value="1"/>
</dbReference>
<dbReference type="SUPFAM" id="SSF57850">
    <property type="entry name" value="RING/U-box"/>
    <property type="match status" value="1"/>
</dbReference>
<dbReference type="GO" id="GO:0008270">
    <property type="term" value="F:zinc ion binding"/>
    <property type="evidence" value="ECO:0007669"/>
    <property type="project" value="UniProtKB-KW"/>
</dbReference>
<feature type="compositionally biased region" description="Basic and acidic residues" evidence="4">
    <location>
        <begin position="551"/>
        <end position="578"/>
    </location>
</feature>
<organism evidence="7 8">
    <name type="scientific">Potamilus streckersoni</name>
    <dbReference type="NCBI Taxonomy" id="2493646"/>
    <lineage>
        <taxon>Eukaryota</taxon>
        <taxon>Metazoa</taxon>
        <taxon>Spiralia</taxon>
        <taxon>Lophotrochozoa</taxon>
        <taxon>Mollusca</taxon>
        <taxon>Bivalvia</taxon>
        <taxon>Autobranchia</taxon>
        <taxon>Heteroconchia</taxon>
        <taxon>Palaeoheterodonta</taxon>
        <taxon>Unionida</taxon>
        <taxon>Unionoidea</taxon>
        <taxon>Unionidae</taxon>
        <taxon>Ambleminae</taxon>
        <taxon>Lampsilini</taxon>
        <taxon>Potamilus</taxon>
    </lineage>
</organism>
<feature type="region of interest" description="Disordered" evidence="4">
    <location>
        <begin position="897"/>
        <end position="946"/>
    </location>
</feature>
<evidence type="ECO:0000313" key="8">
    <source>
        <dbReference type="Proteomes" id="UP001195483"/>
    </source>
</evidence>
<keyword evidence="1 3" id="KW-0479">Metal-binding</keyword>
<evidence type="ECO:0000256" key="4">
    <source>
        <dbReference type="SAM" id="MobiDB-lite"/>
    </source>
</evidence>
<evidence type="ECO:0008006" key="9">
    <source>
        <dbReference type="Google" id="ProtNLM"/>
    </source>
</evidence>
<feature type="compositionally biased region" description="Basic and acidic residues" evidence="4">
    <location>
        <begin position="744"/>
        <end position="765"/>
    </location>
</feature>
<dbReference type="GO" id="GO:0051246">
    <property type="term" value="P:regulation of protein metabolic process"/>
    <property type="evidence" value="ECO:0007669"/>
    <property type="project" value="UniProtKB-ARBA"/>
</dbReference>
<dbReference type="SMART" id="SM00591">
    <property type="entry name" value="RWD"/>
    <property type="match status" value="1"/>
</dbReference>
<accession>A0AAE0RM82</accession>
<evidence type="ECO:0000256" key="2">
    <source>
        <dbReference type="ARBA" id="ARBA00022833"/>
    </source>
</evidence>
<dbReference type="GO" id="GO:0010468">
    <property type="term" value="P:regulation of gene expression"/>
    <property type="evidence" value="ECO:0007669"/>
    <property type="project" value="UniProtKB-ARBA"/>
</dbReference>
<dbReference type="InterPro" id="IPR039133">
    <property type="entry name" value="RNF25"/>
</dbReference>
<dbReference type="InterPro" id="IPR016135">
    <property type="entry name" value="UBQ-conjugating_enzyme/RWD"/>
</dbReference>
<feature type="region of interest" description="Disordered" evidence="4">
    <location>
        <begin position="543"/>
        <end position="765"/>
    </location>
</feature>
<dbReference type="Proteomes" id="UP001195483">
    <property type="component" value="Unassembled WGS sequence"/>
</dbReference>
<dbReference type="EMBL" id="JAEAOA010002361">
    <property type="protein sequence ID" value="KAK3576128.1"/>
    <property type="molecule type" value="Genomic_DNA"/>
</dbReference>
<feature type="compositionally biased region" description="Basic and acidic residues" evidence="4">
    <location>
        <begin position="308"/>
        <end position="317"/>
    </location>
</feature>
<keyword evidence="1 3" id="KW-0863">Zinc-finger</keyword>
<evidence type="ECO:0000259" key="5">
    <source>
        <dbReference type="PROSITE" id="PS50089"/>
    </source>
</evidence>
<comment type="caution">
    <text evidence="7">The sequence shown here is derived from an EMBL/GenBank/DDBJ whole genome shotgun (WGS) entry which is preliminary data.</text>
</comment>
<dbReference type="InterPro" id="IPR013083">
    <property type="entry name" value="Znf_RING/FYVE/PHD"/>
</dbReference>
<dbReference type="SUPFAM" id="SSF54495">
    <property type="entry name" value="UBC-like"/>
    <property type="match status" value="1"/>
</dbReference>
<gene>
    <name evidence="7" type="ORF">CHS0354_043097</name>
</gene>
<feature type="domain" description="RWD" evidence="6">
    <location>
        <begin position="19"/>
        <end position="128"/>
    </location>
</feature>
<protein>
    <recommendedName>
        <fullName evidence="9">E3 ubiquitin-protein ligase RNF25</fullName>
    </recommendedName>
</protein>
<feature type="region of interest" description="Disordered" evidence="4">
    <location>
        <begin position="469"/>
        <end position="509"/>
    </location>
</feature>
<dbReference type="GO" id="GO:0005634">
    <property type="term" value="C:nucleus"/>
    <property type="evidence" value="ECO:0007669"/>
    <property type="project" value="TreeGrafter"/>
</dbReference>
<dbReference type="SMART" id="SM00184">
    <property type="entry name" value="RING"/>
    <property type="match status" value="1"/>
</dbReference>